<evidence type="ECO:0000256" key="5">
    <source>
        <dbReference type="ARBA" id="ARBA00047942"/>
    </source>
</evidence>
<dbReference type="EMBL" id="CP050503">
    <property type="protein sequence ID" value="QOP57268.1"/>
    <property type="molecule type" value="Genomic_DNA"/>
</dbReference>
<dbReference type="GO" id="GO:0032259">
    <property type="term" value="P:methylation"/>
    <property type="evidence" value="ECO:0007669"/>
    <property type="project" value="UniProtKB-KW"/>
</dbReference>
<keyword evidence="2" id="KW-0489">Methyltransferase</keyword>
<evidence type="ECO:0000256" key="3">
    <source>
        <dbReference type="ARBA" id="ARBA00022679"/>
    </source>
</evidence>
<geneLocation type="plasmid" evidence="7 8">
    <name>pLPCN-3</name>
</geneLocation>
<evidence type="ECO:0000259" key="6">
    <source>
        <dbReference type="Pfam" id="PF07669"/>
    </source>
</evidence>
<dbReference type="PANTHER" id="PTHR33841:SF1">
    <property type="entry name" value="DNA METHYLTRANSFERASE A"/>
    <property type="match status" value="1"/>
</dbReference>
<dbReference type="InterPro" id="IPR029063">
    <property type="entry name" value="SAM-dependent_MTases_sf"/>
</dbReference>
<reference evidence="7 8" key="1">
    <citation type="submission" date="2020-03" db="EMBL/GenBank/DDBJ databases">
        <title>Complete genome sequence of Lactobacillus paracasei strain NFFJ04, isolated from animal feed.</title>
        <authorList>
            <person name="Jung J.Y."/>
        </authorList>
    </citation>
    <scope>NUCLEOTIDE SEQUENCE [LARGE SCALE GENOMIC DNA]</scope>
    <source>
        <strain evidence="7 8">NFFJ04</strain>
        <plasmid evidence="7 8">pLPCN-3</plasmid>
    </source>
</reference>
<gene>
    <name evidence="7" type="ORF">HCJ88_15950</name>
</gene>
<comment type="catalytic activity">
    <reaction evidence="5">
        <text>a 2'-deoxyadenosine in DNA + S-adenosyl-L-methionine = an N(6)-methyl-2'-deoxyadenosine in DNA + S-adenosyl-L-homocysteine + H(+)</text>
        <dbReference type="Rhea" id="RHEA:15197"/>
        <dbReference type="Rhea" id="RHEA-COMP:12418"/>
        <dbReference type="Rhea" id="RHEA-COMP:12419"/>
        <dbReference type="ChEBI" id="CHEBI:15378"/>
        <dbReference type="ChEBI" id="CHEBI:57856"/>
        <dbReference type="ChEBI" id="CHEBI:59789"/>
        <dbReference type="ChEBI" id="CHEBI:90615"/>
        <dbReference type="ChEBI" id="CHEBI:90616"/>
        <dbReference type="EC" id="2.1.1.72"/>
    </reaction>
</comment>
<evidence type="ECO:0000313" key="7">
    <source>
        <dbReference type="EMBL" id="QOP57268.1"/>
    </source>
</evidence>
<dbReference type="Pfam" id="PF07669">
    <property type="entry name" value="Eco57I"/>
    <property type="match status" value="1"/>
</dbReference>
<dbReference type="InterPro" id="IPR050953">
    <property type="entry name" value="N4_N6_ade-DNA_methylase"/>
</dbReference>
<feature type="domain" description="Type II methyltransferase M.TaqI-like" evidence="6">
    <location>
        <begin position="560"/>
        <end position="722"/>
    </location>
</feature>
<accession>A0ABD7BY09</accession>
<protein>
    <recommendedName>
        <fullName evidence="1">site-specific DNA-methyltransferase (adenine-specific)</fullName>
        <ecNumber evidence="1">2.1.1.72</ecNumber>
    </recommendedName>
</protein>
<keyword evidence="3" id="KW-0808">Transferase</keyword>
<name>A0ABD7BY09_LACPA</name>
<keyword evidence="7" id="KW-0614">Plasmid</keyword>
<dbReference type="InterPro" id="IPR011639">
    <property type="entry name" value="MethylTrfase_TaqI-like_dom"/>
</dbReference>
<organism evidence="7 8">
    <name type="scientific">Lacticaseibacillus paracasei</name>
    <name type="common">Lactobacillus paracasei</name>
    <dbReference type="NCBI Taxonomy" id="1597"/>
    <lineage>
        <taxon>Bacteria</taxon>
        <taxon>Bacillati</taxon>
        <taxon>Bacillota</taxon>
        <taxon>Bacilli</taxon>
        <taxon>Lactobacillales</taxon>
        <taxon>Lactobacillaceae</taxon>
        <taxon>Lacticaseibacillus</taxon>
    </lineage>
</organism>
<dbReference type="Proteomes" id="UP000593972">
    <property type="component" value="Plasmid pLPCN-3"/>
</dbReference>
<dbReference type="GO" id="GO:0009007">
    <property type="term" value="F:site-specific DNA-methyltransferase (adenine-specific) activity"/>
    <property type="evidence" value="ECO:0007669"/>
    <property type="project" value="UniProtKB-EC"/>
</dbReference>
<keyword evidence="4" id="KW-0949">S-adenosyl-L-methionine</keyword>
<dbReference type="SUPFAM" id="SSF53335">
    <property type="entry name" value="S-adenosyl-L-methionine-dependent methyltransferases"/>
    <property type="match status" value="1"/>
</dbReference>
<dbReference type="Gene3D" id="3.40.50.150">
    <property type="entry name" value="Vaccinia Virus protein VP39"/>
    <property type="match status" value="1"/>
</dbReference>
<evidence type="ECO:0000256" key="1">
    <source>
        <dbReference type="ARBA" id="ARBA00011900"/>
    </source>
</evidence>
<evidence type="ECO:0000313" key="8">
    <source>
        <dbReference type="Proteomes" id="UP000593972"/>
    </source>
</evidence>
<proteinExistence type="predicted"/>
<evidence type="ECO:0000256" key="2">
    <source>
        <dbReference type="ARBA" id="ARBA00022603"/>
    </source>
</evidence>
<sequence length="1173" mass="133546">MIVELNSMDGVVYMKDTDLISSLQGDEASITAIATYLQYSVGKNPVDPTSDWRILFSDKAPDHGKGVIALRCEPNLTLQSKTIDVRRLYKKVEELKQALTTSFDVLVVGLVGVGRVVFFPFMNGNRDMRLDLNEDTITKRMYATNFQLMGNANLAVTEDEFGFGDYKLSLDIQKIFKRELTSTFLLMVKFYRKKLSELITSTSLKQALMPLVTEHTKAFLVKDDLADLVQQESYTAVLSTVVDTIILRQLMRRFLEGYYGSEAFEVSGISLGVGSGTLDAAIKKAVQVAISTPDDTKLKKINQKHRALQTMDELDLFTGLFDDEELSATAHVGKMSSSQRSDIERLTERAREQFAAVYAGDLFSGSVGDVATAIEKQMASQYPEFVTKMWVDTSSDQFSFRYEDMAPESLEKQYENSMSENVQIMLDQQGQPTVYYGDDKQEQKQKGAYYTDQRLVDYIVDQTVEKEFMARYNQLKVTVQRNNAESLVETAINHLLAIKVVDMTCGGGSFLRGAFLKLASKHELLVGLNLSSELLTSYPMFESGEQGECLWEEYLLDYVIYGVDIDYKAVTIASLTLTLSSLQHRDANKPLPNLVGRTLIHQNSLMNTVPFKERDKVFTPLKREIAALRRAKLNNDASYEAKRVKLQEQVAHFAESTLGDQAPLLSAECLEINLPEVFFKADGTLDPRGGFTCVVGNPPWETWKPNSDEFYSQYDSEYLSLKNAKEKKQRQRQLQEKFPAIENRWAEYSARMAAGSNFLRDDNNFQYQSWTVDGRKTSSDLNLYKAAVERFYQCMQEDGRMGILTPDNLATDLGSTGLRHLLFEQGRVEEYLSFENRMGIFEGVHRSYKFAVLIMQRSKSTASTFKAFFYKHSLDALNDDGEKLDYAMADVHKNQELWSLAEPRTQAQFDVYHKMTTRFPLFGETKPFKLGNDFHRTNDSEYFTTDSTASIYPLYEGKTFDQFTILYKPTEYATTKGVMKKVDPDQKQWRIAFRAVASATNRRSLIATLLPPNSVAANSAIIQKDAGSINTENKLFYIGIMNSYVIDYYLRLLVTTNINQFFVKQLPFPEPGMLRDHIEISTIVANILTYSDTCSANFEEIASRQYEYSKSNRRNKEYLIAELNARIAIDFSLTRDDLITLLQTFETPKHKKEAQEASQRIVDCFDKLTKRDI</sequence>
<dbReference type="PRINTS" id="PR00507">
    <property type="entry name" value="N12N6MTFRASE"/>
</dbReference>
<dbReference type="AlphaFoldDB" id="A0ABD7BY09"/>
<dbReference type="EC" id="2.1.1.72" evidence="1"/>
<evidence type="ECO:0000256" key="4">
    <source>
        <dbReference type="ARBA" id="ARBA00022691"/>
    </source>
</evidence>
<dbReference type="PANTHER" id="PTHR33841">
    <property type="entry name" value="DNA METHYLTRANSFERASE YEEA-RELATED"/>
    <property type="match status" value="1"/>
</dbReference>